<feature type="transmembrane region" description="Helical" evidence="2">
    <location>
        <begin position="48"/>
        <end position="69"/>
    </location>
</feature>
<evidence type="ECO:0000313" key="3">
    <source>
        <dbReference type="EMBL" id="OTG27239.1"/>
    </source>
</evidence>
<keyword evidence="2" id="KW-1133">Transmembrane helix</keyword>
<reference evidence="4" key="1">
    <citation type="journal article" date="2017" name="Nature">
        <title>The sunflower genome provides insights into oil metabolism, flowering and Asterid evolution.</title>
        <authorList>
            <person name="Badouin H."/>
            <person name="Gouzy J."/>
            <person name="Grassa C.J."/>
            <person name="Murat F."/>
            <person name="Staton S.E."/>
            <person name="Cottret L."/>
            <person name="Lelandais-Briere C."/>
            <person name="Owens G.L."/>
            <person name="Carrere S."/>
            <person name="Mayjonade B."/>
            <person name="Legrand L."/>
            <person name="Gill N."/>
            <person name="Kane N.C."/>
            <person name="Bowers J.E."/>
            <person name="Hubner S."/>
            <person name="Bellec A."/>
            <person name="Berard A."/>
            <person name="Berges H."/>
            <person name="Blanchet N."/>
            <person name="Boniface M.C."/>
            <person name="Brunel D."/>
            <person name="Catrice O."/>
            <person name="Chaidir N."/>
            <person name="Claudel C."/>
            <person name="Donnadieu C."/>
            <person name="Faraut T."/>
            <person name="Fievet G."/>
            <person name="Helmstetter N."/>
            <person name="King M."/>
            <person name="Knapp S.J."/>
            <person name="Lai Z."/>
            <person name="Le Paslier M.C."/>
            <person name="Lippi Y."/>
            <person name="Lorenzon L."/>
            <person name="Mandel J.R."/>
            <person name="Marage G."/>
            <person name="Marchand G."/>
            <person name="Marquand E."/>
            <person name="Bret-Mestries E."/>
            <person name="Morien E."/>
            <person name="Nambeesan S."/>
            <person name="Nguyen T."/>
            <person name="Pegot-Espagnet P."/>
            <person name="Pouilly N."/>
            <person name="Raftis F."/>
            <person name="Sallet E."/>
            <person name="Schiex T."/>
            <person name="Thomas J."/>
            <person name="Vandecasteele C."/>
            <person name="Vares D."/>
            <person name="Vear F."/>
            <person name="Vautrin S."/>
            <person name="Crespi M."/>
            <person name="Mangin B."/>
            <person name="Burke J.M."/>
            <person name="Salse J."/>
            <person name="Munos S."/>
            <person name="Vincourt P."/>
            <person name="Rieseberg L.H."/>
            <person name="Langlade N.B."/>
        </authorList>
    </citation>
    <scope>NUCLEOTIDE SEQUENCE [LARGE SCALE GENOMIC DNA]</scope>
    <source>
        <strain evidence="4">cv. SF193</strain>
    </source>
</reference>
<proteinExistence type="predicted"/>
<dbReference type="InParanoid" id="A0A251UW19"/>
<keyword evidence="2" id="KW-0472">Membrane</keyword>
<evidence type="ECO:0000256" key="1">
    <source>
        <dbReference type="SAM" id="MobiDB-lite"/>
    </source>
</evidence>
<dbReference type="EMBL" id="CM007893">
    <property type="protein sequence ID" value="OTG27239.1"/>
    <property type="molecule type" value="Genomic_DNA"/>
</dbReference>
<keyword evidence="2" id="KW-0812">Transmembrane</keyword>
<gene>
    <name evidence="3" type="ORF">HannXRQ_Chr04g0097911</name>
</gene>
<name>A0A251UW19_HELAN</name>
<protein>
    <submittedName>
        <fullName evidence="3">Uncharacterized protein</fullName>
    </submittedName>
</protein>
<feature type="region of interest" description="Disordered" evidence="1">
    <location>
        <begin position="72"/>
        <end position="92"/>
    </location>
</feature>
<sequence>MSSHNFLELFYHNPKKKSKASETKKFKKAVEKHEEDLYILTTYASSTFMNVCVCVCVTECVFVCVCVCVRERERERERERRVKEESRKRSYL</sequence>
<dbReference type="Proteomes" id="UP000215914">
    <property type="component" value="Chromosome 4"/>
</dbReference>
<dbReference type="AlphaFoldDB" id="A0A251UW19"/>
<evidence type="ECO:0000313" key="4">
    <source>
        <dbReference type="Proteomes" id="UP000215914"/>
    </source>
</evidence>
<evidence type="ECO:0000256" key="2">
    <source>
        <dbReference type="SAM" id="Phobius"/>
    </source>
</evidence>
<keyword evidence="4" id="KW-1185">Reference proteome</keyword>
<organism evidence="3 4">
    <name type="scientific">Helianthus annuus</name>
    <name type="common">Common sunflower</name>
    <dbReference type="NCBI Taxonomy" id="4232"/>
    <lineage>
        <taxon>Eukaryota</taxon>
        <taxon>Viridiplantae</taxon>
        <taxon>Streptophyta</taxon>
        <taxon>Embryophyta</taxon>
        <taxon>Tracheophyta</taxon>
        <taxon>Spermatophyta</taxon>
        <taxon>Magnoliopsida</taxon>
        <taxon>eudicotyledons</taxon>
        <taxon>Gunneridae</taxon>
        <taxon>Pentapetalae</taxon>
        <taxon>asterids</taxon>
        <taxon>campanulids</taxon>
        <taxon>Asterales</taxon>
        <taxon>Asteraceae</taxon>
        <taxon>Asteroideae</taxon>
        <taxon>Heliantheae alliance</taxon>
        <taxon>Heliantheae</taxon>
        <taxon>Helianthus</taxon>
    </lineage>
</organism>
<accession>A0A251UW19</accession>